<dbReference type="Gene3D" id="3.40.50.720">
    <property type="entry name" value="NAD(P)-binding Rossmann-like Domain"/>
    <property type="match status" value="1"/>
</dbReference>
<keyword evidence="1" id="KW-0436">Ligase</keyword>
<evidence type="ECO:0000313" key="7">
    <source>
        <dbReference type="EMBL" id="TDG15216.1"/>
    </source>
</evidence>
<dbReference type="SMART" id="SM00881">
    <property type="entry name" value="CoA_binding"/>
    <property type="match status" value="1"/>
</dbReference>
<dbReference type="InterPro" id="IPR043938">
    <property type="entry name" value="Ligase_CoA_dom"/>
</dbReference>
<evidence type="ECO:0000256" key="3">
    <source>
        <dbReference type="ARBA" id="ARBA00022840"/>
    </source>
</evidence>
<organism evidence="7 8">
    <name type="scientific">Seongchinamella unica</name>
    <dbReference type="NCBI Taxonomy" id="2547392"/>
    <lineage>
        <taxon>Bacteria</taxon>
        <taxon>Pseudomonadati</taxon>
        <taxon>Pseudomonadota</taxon>
        <taxon>Gammaproteobacteria</taxon>
        <taxon>Cellvibrionales</taxon>
        <taxon>Halieaceae</taxon>
        <taxon>Seongchinamella</taxon>
    </lineage>
</organism>
<dbReference type="GO" id="GO:0046872">
    <property type="term" value="F:metal ion binding"/>
    <property type="evidence" value="ECO:0007669"/>
    <property type="project" value="InterPro"/>
</dbReference>
<evidence type="ECO:0000256" key="4">
    <source>
        <dbReference type="PROSITE-ProRule" id="PRU00409"/>
    </source>
</evidence>
<gene>
    <name evidence="7" type="ORF">E2F43_02995</name>
</gene>
<dbReference type="InterPro" id="IPR000182">
    <property type="entry name" value="GNAT_dom"/>
</dbReference>
<dbReference type="PANTHER" id="PTHR43334:SF1">
    <property type="entry name" value="3-HYDROXYPROPIONATE--COA LIGASE [ADP-FORMING]"/>
    <property type="match status" value="1"/>
</dbReference>
<keyword evidence="8" id="KW-1185">Reference proteome</keyword>
<dbReference type="PROSITE" id="PS50975">
    <property type="entry name" value="ATP_GRASP"/>
    <property type="match status" value="1"/>
</dbReference>
<keyword evidence="3 4" id="KW-0067">ATP-binding</keyword>
<dbReference type="GO" id="GO:0043758">
    <property type="term" value="F:acetate-CoA ligase (ADP-forming) activity"/>
    <property type="evidence" value="ECO:0007669"/>
    <property type="project" value="InterPro"/>
</dbReference>
<dbReference type="InterPro" id="IPR032875">
    <property type="entry name" value="Succ_CoA_lig_flav_dom"/>
</dbReference>
<reference evidence="7 8" key="1">
    <citation type="submission" date="2019-03" db="EMBL/GenBank/DDBJ databases">
        <title>Seongchinamella monodicae gen. nov., sp. nov., a novel member of the Gammaproteobacteria isolated from a tidal mudflat of beach.</title>
        <authorList>
            <person name="Yang H.G."/>
            <person name="Kang J.W."/>
            <person name="Lee S.D."/>
        </authorList>
    </citation>
    <scope>NUCLEOTIDE SEQUENCE [LARGE SCALE GENOMIC DNA]</scope>
    <source>
        <strain evidence="7 8">GH4-78</strain>
    </source>
</reference>
<feature type="domain" description="N-acetyltransferase" evidence="6">
    <location>
        <begin position="739"/>
        <end position="895"/>
    </location>
</feature>
<dbReference type="GO" id="GO:0016747">
    <property type="term" value="F:acyltransferase activity, transferring groups other than amino-acyl groups"/>
    <property type="evidence" value="ECO:0007669"/>
    <property type="project" value="InterPro"/>
</dbReference>
<dbReference type="InterPro" id="IPR016181">
    <property type="entry name" value="Acyl_CoA_acyltransferase"/>
</dbReference>
<dbReference type="Gene3D" id="3.30.470.20">
    <property type="entry name" value="ATP-grasp fold, B domain"/>
    <property type="match status" value="1"/>
</dbReference>
<dbReference type="SUPFAM" id="SSF55729">
    <property type="entry name" value="Acyl-CoA N-acyltransferases (Nat)"/>
    <property type="match status" value="1"/>
</dbReference>
<keyword evidence="7" id="KW-0808">Transferase</keyword>
<evidence type="ECO:0000313" key="8">
    <source>
        <dbReference type="Proteomes" id="UP000295554"/>
    </source>
</evidence>
<evidence type="ECO:0000256" key="1">
    <source>
        <dbReference type="ARBA" id="ARBA00022598"/>
    </source>
</evidence>
<dbReference type="InterPro" id="IPR036291">
    <property type="entry name" value="NAD(P)-bd_dom_sf"/>
</dbReference>
<dbReference type="AlphaFoldDB" id="A0A4R5LUV8"/>
<dbReference type="Gene3D" id="3.40.50.261">
    <property type="entry name" value="Succinyl-CoA synthetase domains"/>
    <property type="match status" value="2"/>
</dbReference>
<evidence type="ECO:0000256" key="2">
    <source>
        <dbReference type="ARBA" id="ARBA00022741"/>
    </source>
</evidence>
<dbReference type="Proteomes" id="UP000295554">
    <property type="component" value="Unassembled WGS sequence"/>
</dbReference>
<dbReference type="Gene3D" id="3.30.1490.20">
    <property type="entry name" value="ATP-grasp fold, A domain"/>
    <property type="match status" value="1"/>
</dbReference>
<dbReference type="Pfam" id="PF13607">
    <property type="entry name" value="Succ_CoA_lig"/>
    <property type="match status" value="1"/>
</dbReference>
<proteinExistence type="predicted"/>
<keyword evidence="2 4" id="KW-0547">Nucleotide-binding</keyword>
<dbReference type="SUPFAM" id="SSF51735">
    <property type="entry name" value="NAD(P)-binding Rossmann-fold domains"/>
    <property type="match status" value="1"/>
</dbReference>
<dbReference type="SUPFAM" id="SSF56059">
    <property type="entry name" value="Glutathione synthetase ATP-binding domain-like"/>
    <property type="match status" value="1"/>
</dbReference>
<dbReference type="EMBL" id="SMSE01000001">
    <property type="protein sequence ID" value="TDG15216.1"/>
    <property type="molecule type" value="Genomic_DNA"/>
</dbReference>
<dbReference type="SUPFAM" id="SSF52210">
    <property type="entry name" value="Succinyl-CoA synthetase domains"/>
    <property type="match status" value="2"/>
</dbReference>
<dbReference type="InterPro" id="IPR016102">
    <property type="entry name" value="Succinyl-CoA_synth-like"/>
</dbReference>
<dbReference type="OrthoDB" id="9807426at2"/>
<dbReference type="InterPro" id="IPR051538">
    <property type="entry name" value="Acyl-CoA_Synth/Transferase"/>
</dbReference>
<protein>
    <submittedName>
        <fullName evidence="7">GNAT family N-acetyltransferase</fullName>
    </submittedName>
</protein>
<sequence>MRKHYLESVFNPSSVAVVCDQAYCNIGRQVLENLRRSGYPGRVHAVMPCCSESDAAGHIPLERASDIDDAVELAVIAARADGQASLLRQCGELRVSAVIILSGGFSETQAEGMALQDELLEIACAYNIDLVGPRCLGIIRPVNKLNVSSARSPVAAGKVALVTQSGAFCSALLDWADSSGYGFSAVASLGATTDVSLGDVLDYLAQDPHTTSILLYVERIIDARLFLSGLRAAARLKPVVVIKSGRNESGQRAALSHIHTPLGSDDVFDAAIRRAGAVRVTVVSQLFAAATILSSGVRTRGPNLAVITNGGGPGVMAADWAGSIGIQLANLAADTVAALSQVLPGHWSHCDPVDILGDADETRYREATRIVMADQNVDGLLVLCTPQGFTDPTACARAVVAGAEGARKPLLASWMGARLVTEAREIFTAAGIPHFIAPEEGVDAFRYLASYRANQQALLQVPQPLSEYEDPDIYGASLIVDQVLDERRKSLSSAEAKAVLRAFRIPVLPSIDARTPAEAQAAAEKLGLPVAMKINSPDIRYRDDVGGVRLNIGESGSVPLAFEELYQEVGRNLPHARLEGVCIEPMASRSHAREIRVAIERDPVFGPVIRLGAAGAVMEALAGETAVALPPLNDYLGRELIARSNLARHLQAYRNFPAVDPGKVSELLQRVSEIACELPGVDTLEIDPLLVDEEGAIAVGVRITVAPPQASGERYSHMAIHPYPANLESRLVLADGAELLIRPIRPEDGRSEADFVANLSAESKYFRFMHGLDRLTPAMLARFTQIDYDREMAMVAVVPGEDGTDSFLGVARYVTNPDGDSCEFALTIADAWQARGIGPRLMERLMQIAGERGLETMVGEVLAQNSRMLRMCRRLGFSSKRNPDDPEVVVVSRPL</sequence>
<dbReference type="InterPro" id="IPR003781">
    <property type="entry name" value="CoA-bd"/>
</dbReference>
<feature type="domain" description="ATP-grasp" evidence="5">
    <location>
        <begin position="497"/>
        <end position="533"/>
    </location>
</feature>
<dbReference type="Gene3D" id="3.40.630.30">
    <property type="match status" value="1"/>
</dbReference>
<dbReference type="Pfam" id="PF13380">
    <property type="entry name" value="CoA_binding_2"/>
    <property type="match status" value="1"/>
</dbReference>
<dbReference type="Pfam" id="PF19045">
    <property type="entry name" value="Ligase_CoA_2"/>
    <property type="match status" value="1"/>
</dbReference>
<dbReference type="Pfam" id="PF13549">
    <property type="entry name" value="ATP-grasp_5"/>
    <property type="match status" value="1"/>
</dbReference>
<evidence type="ECO:0000259" key="6">
    <source>
        <dbReference type="PROSITE" id="PS51186"/>
    </source>
</evidence>
<dbReference type="InterPro" id="IPR013815">
    <property type="entry name" value="ATP_grasp_subdomain_1"/>
</dbReference>
<dbReference type="Pfam" id="PF13302">
    <property type="entry name" value="Acetyltransf_3"/>
    <property type="match status" value="1"/>
</dbReference>
<evidence type="ECO:0000259" key="5">
    <source>
        <dbReference type="PROSITE" id="PS50975"/>
    </source>
</evidence>
<dbReference type="RefSeq" id="WP_133209396.1">
    <property type="nucleotide sequence ID" value="NZ_SMSE01000001.1"/>
</dbReference>
<accession>A0A4R5LUV8</accession>
<comment type="caution">
    <text evidence="7">The sequence shown here is derived from an EMBL/GenBank/DDBJ whole genome shotgun (WGS) entry which is preliminary data.</text>
</comment>
<dbReference type="PANTHER" id="PTHR43334">
    <property type="entry name" value="ACETATE--COA LIGASE [ADP-FORMING]"/>
    <property type="match status" value="1"/>
</dbReference>
<name>A0A4R5LUV8_9GAMM</name>
<dbReference type="GO" id="GO:0005524">
    <property type="term" value="F:ATP binding"/>
    <property type="evidence" value="ECO:0007669"/>
    <property type="project" value="UniProtKB-UniRule"/>
</dbReference>
<dbReference type="InterPro" id="IPR011761">
    <property type="entry name" value="ATP-grasp"/>
</dbReference>
<dbReference type="PROSITE" id="PS51186">
    <property type="entry name" value="GNAT"/>
    <property type="match status" value="1"/>
</dbReference>